<evidence type="ECO:0000259" key="7">
    <source>
        <dbReference type="Pfam" id="PF02771"/>
    </source>
</evidence>
<accession>B8FLD2</accession>
<evidence type="ECO:0000256" key="4">
    <source>
        <dbReference type="ARBA" id="ARBA00022630"/>
    </source>
</evidence>
<dbReference type="InterPro" id="IPR046373">
    <property type="entry name" value="Acyl-CoA_Oxase/DH_mid-dom_sf"/>
</dbReference>
<dbReference type="InterPro" id="IPR009075">
    <property type="entry name" value="AcylCo_DH/oxidase_C"/>
</dbReference>
<dbReference type="Pfam" id="PF02771">
    <property type="entry name" value="Acyl-CoA_dh_N"/>
    <property type="match status" value="1"/>
</dbReference>
<feature type="domain" description="Acyl-CoA dehydrogenase/oxidase N-terminal" evidence="7">
    <location>
        <begin position="7"/>
        <end position="119"/>
    </location>
</feature>
<dbReference type="InterPro" id="IPR036250">
    <property type="entry name" value="AcylCo_DH-like_C"/>
</dbReference>
<evidence type="ECO:0000256" key="3">
    <source>
        <dbReference type="ARBA" id="ARBA00011881"/>
    </source>
</evidence>
<dbReference type="SUPFAM" id="SSF56645">
    <property type="entry name" value="Acyl-CoA dehydrogenase NM domain-like"/>
    <property type="match status" value="1"/>
</dbReference>
<dbReference type="PROSITE" id="PS00073">
    <property type="entry name" value="ACYL_COA_DH_2"/>
    <property type="match status" value="1"/>
</dbReference>
<dbReference type="InterPro" id="IPR006089">
    <property type="entry name" value="Acyl-CoA_DH_CS"/>
</dbReference>
<comment type="cofactor">
    <cofactor evidence="1">
        <name>FAD</name>
        <dbReference type="ChEBI" id="CHEBI:57692"/>
    </cofactor>
</comment>
<evidence type="ECO:0000256" key="1">
    <source>
        <dbReference type="ARBA" id="ARBA00001974"/>
    </source>
</evidence>
<sequence>MDEKLSREHEMVVDAVRHWVKKECPRMEAMAWDESGQIPSEVLKTFKALDLWAMGVDEQYGGTGLDWTGITLVSEALSEMEPTLAGMFVTDMWGAAAILAGMGTEEQKTSLLPQLAEGKISLARVQANTSLVEGIEFREDQDGWVLNGNCKHVNNVKLAQVLVVQAVAESDPDTAAQFLVPVTGKGVTITLLETLGYRNGGPGSVYMENVSLPHNALVGNPGKPGKVSKTAARVQGAWDLLTAAQAVGMAQGAMSYALEHAKGRIQFDQPIGRFPALREKFVDLSAMIRASRLLVRTAAALADAGQNFHTQAAQALLVASSTAEKAGLEVVQILGGYGYTLEYDAQRYFRNAMQLVCSVMEKSSLHKTIGYALGL</sequence>
<dbReference type="GO" id="GO:0050660">
    <property type="term" value="F:flavin adenine dinucleotide binding"/>
    <property type="evidence" value="ECO:0007669"/>
    <property type="project" value="InterPro"/>
</dbReference>
<dbReference type="eggNOG" id="COG1960">
    <property type="taxonomic scope" value="Bacteria"/>
</dbReference>
<dbReference type="EMBL" id="CP001322">
    <property type="protein sequence ID" value="ACL05078.1"/>
    <property type="molecule type" value="Genomic_DNA"/>
</dbReference>
<dbReference type="HOGENOM" id="CLU_018204_0_1_7"/>
<keyword evidence="4" id="KW-0285">Flavoprotein</keyword>
<protein>
    <submittedName>
        <fullName evidence="8">Acyl-CoA dehydrogenase domain protein</fullName>
    </submittedName>
</protein>
<comment type="similarity">
    <text evidence="2">Belongs to the acyl-CoA dehydrogenase family.</text>
</comment>
<dbReference type="AlphaFoldDB" id="B8FLD2"/>
<comment type="subunit">
    <text evidence="3">Homotetramer.</text>
</comment>
<proteinExistence type="inferred from homology"/>
<dbReference type="Gene3D" id="1.20.140.10">
    <property type="entry name" value="Butyryl-CoA Dehydrogenase, subunit A, domain 3"/>
    <property type="match status" value="1"/>
</dbReference>
<dbReference type="GO" id="GO:0003995">
    <property type="term" value="F:acyl-CoA dehydrogenase activity"/>
    <property type="evidence" value="ECO:0007669"/>
    <property type="project" value="InterPro"/>
</dbReference>
<name>B8FLD2_DESAL</name>
<keyword evidence="5" id="KW-0274">FAD</keyword>
<dbReference type="KEGG" id="dal:Dalk_3389"/>
<gene>
    <name evidence="8" type="ordered locus">Dalk_3389</name>
</gene>
<evidence type="ECO:0000313" key="8">
    <source>
        <dbReference type="EMBL" id="ACL05078.1"/>
    </source>
</evidence>
<dbReference type="PANTHER" id="PTHR43884">
    <property type="entry name" value="ACYL-COA DEHYDROGENASE"/>
    <property type="match status" value="1"/>
</dbReference>
<reference evidence="8 9" key="1">
    <citation type="journal article" date="2012" name="Environ. Microbiol.">
        <title>The genome sequence of Desulfatibacillum alkenivorans AK-01: a blueprint for anaerobic alkane oxidation.</title>
        <authorList>
            <person name="Callaghan A.V."/>
            <person name="Morris B.E."/>
            <person name="Pereira I.A."/>
            <person name="McInerney M.J."/>
            <person name="Austin R.N."/>
            <person name="Groves J.T."/>
            <person name="Kukor J.J."/>
            <person name="Suflita J.M."/>
            <person name="Young L.Y."/>
            <person name="Zylstra G.J."/>
            <person name="Wawrik B."/>
        </authorList>
    </citation>
    <scope>NUCLEOTIDE SEQUENCE [LARGE SCALE GENOMIC DNA]</scope>
    <source>
        <strain evidence="8 9">AK-01</strain>
    </source>
</reference>
<dbReference type="SUPFAM" id="SSF47203">
    <property type="entry name" value="Acyl-CoA dehydrogenase C-terminal domain-like"/>
    <property type="match status" value="1"/>
</dbReference>
<organism evidence="8 9">
    <name type="scientific">Desulfatibacillum aliphaticivorans</name>
    <dbReference type="NCBI Taxonomy" id="218208"/>
    <lineage>
        <taxon>Bacteria</taxon>
        <taxon>Pseudomonadati</taxon>
        <taxon>Thermodesulfobacteriota</taxon>
        <taxon>Desulfobacteria</taxon>
        <taxon>Desulfobacterales</taxon>
        <taxon>Desulfatibacillaceae</taxon>
        <taxon>Desulfatibacillum</taxon>
    </lineage>
</organism>
<dbReference type="Gene3D" id="1.10.540.10">
    <property type="entry name" value="Acyl-CoA dehydrogenase/oxidase, N-terminal domain"/>
    <property type="match status" value="1"/>
</dbReference>
<evidence type="ECO:0000256" key="5">
    <source>
        <dbReference type="ARBA" id="ARBA00022827"/>
    </source>
</evidence>
<keyword evidence="9" id="KW-1185">Reference proteome</keyword>
<dbReference type="InterPro" id="IPR037069">
    <property type="entry name" value="AcylCoA_DH/ox_N_sf"/>
</dbReference>
<dbReference type="InterPro" id="IPR009100">
    <property type="entry name" value="AcylCoA_DH/oxidase_NM_dom_sf"/>
</dbReference>
<evidence type="ECO:0000259" key="6">
    <source>
        <dbReference type="Pfam" id="PF00441"/>
    </source>
</evidence>
<dbReference type="InterPro" id="IPR013786">
    <property type="entry name" value="AcylCoA_DH/ox_N"/>
</dbReference>
<evidence type="ECO:0000313" key="9">
    <source>
        <dbReference type="Proteomes" id="UP000000739"/>
    </source>
</evidence>
<feature type="domain" description="Acyl-CoA dehydrogenase/oxidase C-terminal" evidence="6">
    <location>
        <begin position="241"/>
        <end position="353"/>
    </location>
</feature>
<dbReference type="Gene3D" id="2.40.110.10">
    <property type="entry name" value="Butyryl-CoA Dehydrogenase, subunit A, domain 2"/>
    <property type="match status" value="1"/>
</dbReference>
<dbReference type="Proteomes" id="UP000000739">
    <property type="component" value="Chromosome"/>
</dbReference>
<dbReference type="PANTHER" id="PTHR43884:SF12">
    <property type="entry name" value="ISOVALERYL-COA DEHYDROGENASE, MITOCHONDRIAL-RELATED"/>
    <property type="match status" value="1"/>
</dbReference>
<dbReference type="RefSeq" id="WP_015948135.1">
    <property type="nucleotide sequence ID" value="NC_011768.1"/>
</dbReference>
<evidence type="ECO:0000256" key="2">
    <source>
        <dbReference type="ARBA" id="ARBA00009347"/>
    </source>
</evidence>
<dbReference type="Pfam" id="PF00441">
    <property type="entry name" value="Acyl-CoA_dh_1"/>
    <property type="match status" value="1"/>
</dbReference>